<dbReference type="InterPro" id="IPR028241">
    <property type="entry name" value="RAVE2/Rogdi"/>
</dbReference>
<proteinExistence type="predicted"/>
<dbReference type="Pfam" id="PF10259">
    <property type="entry name" value="Rogdi_lz"/>
    <property type="match status" value="1"/>
</dbReference>
<dbReference type="GO" id="GO:0043291">
    <property type="term" value="C:RAVE complex"/>
    <property type="evidence" value="ECO:0000318"/>
    <property type="project" value="GO_Central"/>
</dbReference>
<gene>
    <name evidence="1" type="ORF">SNOG_00392</name>
</gene>
<dbReference type="RefSeq" id="XP_001791078.1">
    <property type="nucleotide sequence ID" value="XM_001791026.1"/>
</dbReference>
<name>Q0V6H2_PHANO</name>
<evidence type="ECO:0008006" key="3">
    <source>
        <dbReference type="Google" id="ProtNLM"/>
    </source>
</evidence>
<dbReference type="InParanoid" id="Q0V6H2"/>
<accession>Q0V6H2</accession>
<sequence length="359" mass="39202">MLPRDLLRGGQCLSIVAGCDYVDAACRGFAALCPEFVPQHRDMSAAIWPPIGDAQLADEQAASQARELEWLLVQLRETLQSLKAGLEECAALLAPSENGSTLVLSSLRSESLKGLITRVGTRVTKGVRFVRVADENHQNIKLRLASLPPPRGTPAYDLAISSAPQAPTLVVPQLTSVRTSINSCLDVIDVATWGGDATKADFVAGQLQLLHEHVQEARQALKGYSDVQLPWWEHPVDEQTFDPALPPTVSFHLFVFDAALVLEVRTLEPQQAEQKSLTGFSIRDSLAVALGGTRAPAHDEADRTFKYRGQDVRVKEKIRVESQDPALISASAKLNALEHSIMLSRKALNIVMGRDEHLD</sequence>
<dbReference type="eggNOG" id="ENOG502S2HP">
    <property type="taxonomic scope" value="Eukaryota"/>
</dbReference>
<protein>
    <recommendedName>
        <fullName evidence="3">RAVE subunit 2/Rogdi</fullName>
    </recommendedName>
</protein>
<organism evidence="1 2">
    <name type="scientific">Phaeosphaeria nodorum (strain SN15 / ATCC MYA-4574 / FGSC 10173)</name>
    <name type="common">Glume blotch fungus</name>
    <name type="synonym">Parastagonospora nodorum</name>
    <dbReference type="NCBI Taxonomy" id="321614"/>
    <lineage>
        <taxon>Eukaryota</taxon>
        <taxon>Fungi</taxon>
        <taxon>Dikarya</taxon>
        <taxon>Ascomycota</taxon>
        <taxon>Pezizomycotina</taxon>
        <taxon>Dothideomycetes</taxon>
        <taxon>Pleosporomycetidae</taxon>
        <taxon>Pleosporales</taxon>
        <taxon>Pleosporineae</taxon>
        <taxon>Phaeosphaeriaceae</taxon>
        <taxon>Parastagonospora</taxon>
    </lineage>
</organism>
<dbReference type="VEuPathDB" id="FungiDB:JI435_003920"/>
<dbReference type="PANTHER" id="PTHR13618:SF1">
    <property type="entry name" value="PROTEIN ROGDI HOMOLOG"/>
    <property type="match status" value="1"/>
</dbReference>
<dbReference type="AlphaFoldDB" id="Q0V6H2"/>
<dbReference type="GeneID" id="5968541"/>
<dbReference type="HOGENOM" id="CLU_043442_0_0_1"/>
<dbReference type="PANTHER" id="PTHR13618">
    <property type="entry name" value="LEUCINE ZIPPER CONTAINING TRANSCRIPTION FACTOR LZF1"/>
    <property type="match status" value="1"/>
</dbReference>
<dbReference type="KEGG" id="pno:SNOG_00392"/>
<dbReference type="Proteomes" id="UP000001055">
    <property type="component" value="Unassembled WGS sequence"/>
</dbReference>
<reference evidence="2" key="1">
    <citation type="journal article" date="2007" name="Plant Cell">
        <title>Dothideomycete-plant interactions illuminated by genome sequencing and EST analysis of the wheat pathogen Stagonospora nodorum.</title>
        <authorList>
            <person name="Hane J.K."/>
            <person name="Lowe R.G."/>
            <person name="Solomon P.S."/>
            <person name="Tan K.C."/>
            <person name="Schoch C.L."/>
            <person name="Spatafora J.W."/>
            <person name="Crous P.W."/>
            <person name="Kodira C."/>
            <person name="Birren B.W."/>
            <person name="Galagan J.E."/>
            <person name="Torriani S.F."/>
            <person name="McDonald B.A."/>
            <person name="Oliver R.P."/>
        </authorList>
    </citation>
    <scope>NUCLEOTIDE SEQUENCE [LARGE SCALE GENOMIC DNA]</scope>
    <source>
        <strain evidence="2">SN15 / ATCC MYA-4574 / FGSC 10173</strain>
    </source>
</reference>
<dbReference type="PROSITE" id="PS51257">
    <property type="entry name" value="PROKAR_LIPOPROTEIN"/>
    <property type="match status" value="1"/>
</dbReference>
<dbReference type="EMBL" id="CH445325">
    <property type="protein sequence ID" value="EAT91887.2"/>
    <property type="molecule type" value="Genomic_DNA"/>
</dbReference>
<evidence type="ECO:0000313" key="2">
    <source>
        <dbReference type="Proteomes" id="UP000001055"/>
    </source>
</evidence>
<evidence type="ECO:0000313" key="1">
    <source>
        <dbReference type="EMBL" id="EAT91887.2"/>
    </source>
</evidence>
<dbReference type="STRING" id="321614.Q0V6H2"/>